<reference evidence="2" key="1">
    <citation type="submission" date="2021-01" db="EMBL/GenBank/DDBJ databases">
        <authorList>
            <person name="Corre E."/>
            <person name="Pelletier E."/>
            <person name="Niang G."/>
            <person name="Scheremetjew M."/>
            <person name="Finn R."/>
            <person name="Kale V."/>
            <person name="Holt S."/>
            <person name="Cochrane G."/>
            <person name="Meng A."/>
            <person name="Brown T."/>
            <person name="Cohen L."/>
        </authorList>
    </citation>
    <scope>NUCLEOTIDE SEQUENCE</scope>
</reference>
<evidence type="ECO:0000256" key="1">
    <source>
        <dbReference type="SAM" id="MobiDB-lite"/>
    </source>
</evidence>
<proteinExistence type="predicted"/>
<accession>A0A7S1FBI9</accession>
<evidence type="ECO:0000313" key="2">
    <source>
        <dbReference type="EMBL" id="CAD8855318.1"/>
    </source>
</evidence>
<feature type="region of interest" description="Disordered" evidence="1">
    <location>
        <begin position="413"/>
        <end position="470"/>
    </location>
</feature>
<dbReference type="Pfam" id="PF12789">
    <property type="entry name" value="PTR"/>
    <property type="match status" value="2"/>
</dbReference>
<protein>
    <submittedName>
        <fullName evidence="2">Uncharacterized protein</fullName>
    </submittedName>
</protein>
<sequence length="470" mass="50505">MDGLHTVALRGLCVSHFERAVLPVFKELREEQEKLQAQLKELQAQMPKNMDSNKRACVCPPAEAGSGVKCHVDQYCVDGEERVLPHQVDGSLAEHMAKLVKQFGSDLESKLEASAARRIEELAVSVEKQLSDSTAASVARTEELKEMLARKADADQVASSAQLKGQSNAIQKLSQALERKACASKVPTLAQLHDLAAIVDGKANAKNVPTLLSVSELTTAMERKADTSKVPSFTQYKKLTEMVEAKADANKVPSVTQLNDLNASLKRKANVADVPTVKQFEALAALLKQKASVDDVATAAQVEALATALEWKADVGQPFSIIGPPVLWDWDGQNAVPQMPMCVPWEVPAEQQGMTNQAGNNFQKSKNRGGVNRNQKPGKALKNGLGVNGHMTGDVNAPPDIDSIVADIMMEQSGQGAYQAQEAPSVDAPKDAPGNWQVDAADPSTEAEEDPADKTTGELCPSECPEKEET</sequence>
<name>A0A7S1FBI9_NOCSC</name>
<dbReference type="EMBL" id="HBFQ01041995">
    <property type="protein sequence ID" value="CAD8855318.1"/>
    <property type="molecule type" value="Transcribed_RNA"/>
</dbReference>
<gene>
    <name evidence="2" type="ORF">NSCI0253_LOCUS29670</name>
</gene>
<organism evidence="2">
    <name type="scientific">Noctiluca scintillans</name>
    <name type="common">Sea sparkle</name>
    <name type="synonym">Red tide dinoflagellate</name>
    <dbReference type="NCBI Taxonomy" id="2966"/>
    <lineage>
        <taxon>Eukaryota</taxon>
        <taxon>Sar</taxon>
        <taxon>Alveolata</taxon>
        <taxon>Dinophyceae</taxon>
        <taxon>Noctilucales</taxon>
        <taxon>Noctilucaceae</taxon>
        <taxon>Noctiluca</taxon>
    </lineage>
</organism>
<feature type="region of interest" description="Disordered" evidence="1">
    <location>
        <begin position="356"/>
        <end position="395"/>
    </location>
</feature>
<dbReference type="AlphaFoldDB" id="A0A7S1FBI9"/>